<dbReference type="AlphaFoldDB" id="A0A0D3GCD6"/>
<accession>A0A0D3GCD6</accession>
<sequence length="59" mass="6522">MLPAATAAVTVSVIDVGDGEERPLCRNGSSCGGPTATHRPWWPWCRWPSESRMKRELIV</sequence>
<dbReference type="Gramene" id="OBART06G01910.1">
    <property type="protein sequence ID" value="OBART06G01910.1"/>
    <property type="gene ID" value="OBART06G01910"/>
</dbReference>
<reference evidence="1" key="2">
    <citation type="submission" date="2015-03" db="UniProtKB">
        <authorList>
            <consortium name="EnsemblPlants"/>
        </authorList>
    </citation>
    <scope>IDENTIFICATION</scope>
</reference>
<evidence type="ECO:0000313" key="1">
    <source>
        <dbReference type="EnsemblPlants" id="OBART06G01910.1"/>
    </source>
</evidence>
<dbReference type="Proteomes" id="UP000026960">
    <property type="component" value="Chromosome 6"/>
</dbReference>
<organism evidence="1">
    <name type="scientific">Oryza barthii</name>
    <dbReference type="NCBI Taxonomy" id="65489"/>
    <lineage>
        <taxon>Eukaryota</taxon>
        <taxon>Viridiplantae</taxon>
        <taxon>Streptophyta</taxon>
        <taxon>Embryophyta</taxon>
        <taxon>Tracheophyta</taxon>
        <taxon>Spermatophyta</taxon>
        <taxon>Magnoliopsida</taxon>
        <taxon>Liliopsida</taxon>
        <taxon>Poales</taxon>
        <taxon>Poaceae</taxon>
        <taxon>BOP clade</taxon>
        <taxon>Oryzoideae</taxon>
        <taxon>Oryzeae</taxon>
        <taxon>Oryzinae</taxon>
        <taxon>Oryza</taxon>
    </lineage>
</organism>
<reference evidence="1" key="1">
    <citation type="journal article" date="2009" name="Rice">
        <title>De Novo Next Generation Sequencing of Plant Genomes.</title>
        <authorList>
            <person name="Rounsley S."/>
            <person name="Marri P.R."/>
            <person name="Yu Y."/>
            <person name="He R."/>
            <person name="Sisneros N."/>
            <person name="Goicoechea J.L."/>
            <person name="Lee S.J."/>
            <person name="Angelova A."/>
            <person name="Kudrna D."/>
            <person name="Luo M."/>
            <person name="Affourtit J."/>
            <person name="Desany B."/>
            <person name="Knight J."/>
            <person name="Niazi F."/>
            <person name="Egholm M."/>
            <person name="Wing R.A."/>
        </authorList>
    </citation>
    <scope>NUCLEOTIDE SEQUENCE [LARGE SCALE GENOMIC DNA]</scope>
    <source>
        <strain evidence="1">cv. IRGC 105608</strain>
    </source>
</reference>
<dbReference type="EnsemblPlants" id="OBART06G01910.1">
    <property type="protein sequence ID" value="OBART06G01910.1"/>
    <property type="gene ID" value="OBART06G01910"/>
</dbReference>
<dbReference type="HOGENOM" id="CLU_2964651_0_0_1"/>
<keyword evidence="2" id="KW-1185">Reference proteome</keyword>
<proteinExistence type="predicted"/>
<protein>
    <submittedName>
        <fullName evidence="1">Uncharacterized protein</fullName>
    </submittedName>
</protein>
<dbReference type="PaxDb" id="65489-OBART06G01910.1"/>
<name>A0A0D3GCD6_9ORYZ</name>
<evidence type="ECO:0000313" key="2">
    <source>
        <dbReference type="Proteomes" id="UP000026960"/>
    </source>
</evidence>